<proteinExistence type="inferred from homology"/>
<dbReference type="InterPro" id="IPR000172">
    <property type="entry name" value="GMC_OxRdtase_N"/>
</dbReference>
<dbReference type="Gene3D" id="3.50.50.60">
    <property type="entry name" value="FAD/NAD(P)-binding domain"/>
    <property type="match status" value="1"/>
</dbReference>
<dbReference type="InterPro" id="IPR036188">
    <property type="entry name" value="FAD/NAD-bd_sf"/>
</dbReference>
<evidence type="ECO:0000259" key="6">
    <source>
        <dbReference type="PROSITE" id="PS00623"/>
    </source>
</evidence>
<evidence type="ECO:0000256" key="1">
    <source>
        <dbReference type="ARBA" id="ARBA00001974"/>
    </source>
</evidence>
<dbReference type="InterPro" id="IPR007867">
    <property type="entry name" value="GMC_OxRtase_C"/>
</dbReference>
<keyword evidence="3 5" id="KW-0285">Flavoprotein</keyword>
<accession>A0ABS5KQJ1</accession>
<dbReference type="PROSITE" id="PS00624">
    <property type="entry name" value="GMC_OXRED_2"/>
    <property type="match status" value="1"/>
</dbReference>
<dbReference type="Proteomes" id="UP000730482">
    <property type="component" value="Unassembled WGS sequence"/>
</dbReference>
<dbReference type="SUPFAM" id="SSF54373">
    <property type="entry name" value="FAD-linked reductases, C-terminal domain"/>
    <property type="match status" value="1"/>
</dbReference>
<keyword evidence="4 5" id="KW-0274">FAD</keyword>
<gene>
    <name evidence="8" type="ORF">KGQ19_15730</name>
</gene>
<dbReference type="SUPFAM" id="SSF51905">
    <property type="entry name" value="FAD/NAD(P)-binding domain"/>
    <property type="match status" value="1"/>
</dbReference>
<dbReference type="PANTHER" id="PTHR11552:SF147">
    <property type="entry name" value="CHOLINE DEHYDROGENASE, MITOCHONDRIAL"/>
    <property type="match status" value="1"/>
</dbReference>
<dbReference type="Pfam" id="PF05199">
    <property type="entry name" value="GMC_oxred_C"/>
    <property type="match status" value="1"/>
</dbReference>
<protein>
    <submittedName>
        <fullName evidence="8">GMC family oxidoreductase N-terminal domain-containing protein</fullName>
    </submittedName>
</protein>
<dbReference type="PANTHER" id="PTHR11552">
    <property type="entry name" value="GLUCOSE-METHANOL-CHOLINE GMC OXIDOREDUCTASE"/>
    <property type="match status" value="1"/>
</dbReference>
<comment type="cofactor">
    <cofactor evidence="1">
        <name>FAD</name>
        <dbReference type="ChEBI" id="CHEBI:57692"/>
    </cofactor>
</comment>
<organism evidence="8 9">
    <name type="scientific">Catenulispora pinistramenti</name>
    <dbReference type="NCBI Taxonomy" id="2705254"/>
    <lineage>
        <taxon>Bacteria</taxon>
        <taxon>Bacillati</taxon>
        <taxon>Actinomycetota</taxon>
        <taxon>Actinomycetes</taxon>
        <taxon>Catenulisporales</taxon>
        <taxon>Catenulisporaceae</taxon>
        <taxon>Catenulispora</taxon>
    </lineage>
</organism>
<dbReference type="Pfam" id="PF00732">
    <property type="entry name" value="GMC_oxred_N"/>
    <property type="match status" value="1"/>
</dbReference>
<evidence type="ECO:0000256" key="4">
    <source>
        <dbReference type="ARBA" id="ARBA00022827"/>
    </source>
</evidence>
<evidence type="ECO:0000313" key="8">
    <source>
        <dbReference type="EMBL" id="MBS2548315.1"/>
    </source>
</evidence>
<dbReference type="PIRSF" id="PIRSF000137">
    <property type="entry name" value="Alcohol_oxidase"/>
    <property type="match status" value="1"/>
</dbReference>
<evidence type="ECO:0000259" key="7">
    <source>
        <dbReference type="PROSITE" id="PS00624"/>
    </source>
</evidence>
<evidence type="ECO:0000256" key="5">
    <source>
        <dbReference type="RuleBase" id="RU003968"/>
    </source>
</evidence>
<dbReference type="EMBL" id="JAAFYZ010000046">
    <property type="protein sequence ID" value="MBS2548315.1"/>
    <property type="molecule type" value="Genomic_DNA"/>
</dbReference>
<feature type="domain" description="Glucose-methanol-choline oxidoreductase N-terminal" evidence="7">
    <location>
        <begin position="253"/>
        <end position="267"/>
    </location>
</feature>
<evidence type="ECO:0000256" key="3">
    <source>
        <dbReference type="ARBA" id="ARBA00022630"/>
    </source>
</evidence>
<sequence length="503" mass="54014">MSDQNFDVIVVGGGSAGAALATRLTENGHRKVLLLEAGRRYAPDEYPDVITNGARVGGDQDHDWGYTAATGQGDKRIAAPRGKVLGGSSGVNAGVALRARATDFARWRGHGLTGWTDAEVLEAYKKLETVDTGEDRYRGRSGPLPIHQMRYEELTPSLQAFIDASAAEGFKRLADVNGTDQNGVTAYQLNVIRGVRQNTGMAYLNDAVRRRPNLTILGNTEIDRVLTENGAATGVVTTEGKVYNAGEVVLSAGTYGSPAILIRSGIGPADDLRTLGIPVVADLPVGRRLQNQPFYFNVYALRPGKLAMDPAGGALVWTASSEADPGELDIHISATHLIDPSYSPTNGAIVLAVSIVRPDAFGSFRLRSRDPKEAPEIDYNFLTEPRDLRRMVEAVKLSRRIGASPLFQEVAEFEMFPGEAVGDDAALERAILDNLASYEHPTSTVPMGGDDDEWAVVDSVGAVRGVRNLRVVDASIFPDVPSTATNLTAIMTAEYIFQRVYGG</sequence>
<dbReference type="InterPro" id="IPR012132">
    <property type="entry name" value="GMC_OxRdtase"/>
</dbReference>
<dbReference type="Gene3D" id="3.30.410.40">
    <property type="match status" value="1"/>
</dbReference>
<reference evidence="8 9" key="1">
    <citation type="submission" date="2020-02" db="EMBL/GenBank/DDBJ databases">
        <title>Acidophilic actinobacteria isolated from forest soil.</title>
        <authorList>
            <person name="Golinska P."/>
        </authorList>
    </citation>
    <scope>NUCLEOTIDE SEQUENCE [LARGE SCALE GENOMIC DNA]</scope>
    <source>
        <strain evidence="8 9">NL8</strain>
    </source>
</reference>
<evidence type="ECO:0000256" key="2">
    <source>
        <dbReference type="ARBA" id="ARBA00010790"/>
    </source>
</evidence>
<feature type="domain" description="Glucose-methanol-choline oxidoreductase N-terminal" evidence="6">
    <location>
        <begin position="82"/>
        <end position="105"/>
    </location>
</feature>
<dbReference type="PROSITE" id="PS00623">
    <property type="entry name" value="GMC_OXRED_1"/>
    <property type="match status" value="1"/>
</dbReference>
<evidence type="ECO:0000313" key="9">
    <source>
        <dbReference type="Proteomes" id="UP000730482"/>
    </source>
</evidence>
<name>A0ABS5KQJ1_9ACTN</name>
<comment type="caution">
    <text evidence="8">The sequence shown here is derived from an EMBL/GenBank/DDBJ whole genome shotgun (WGS) entry which is preliminary data.</text>
</comment>
<comment type="similarity">
    <text evidence="2 5">Belongs to the GMC oxidoreductase family.</text>
</comment>
<keyword evidence="9" id="KW-1185">Reference proteome</keyword>